<evidence type="ECO:0000256" key="2">
    <source>
        <dbReference type="ARBA" id="ARBA00010961"/>
    </source>
</evidence>
<evidence type="ECO:0000256" key="5">
    <source>
        <dbReference type="ARBA" id="ARBA00023172"/>
    </source>
</evidence>
<dbReference type="PANTHER" id="PTHR33217:SF8">
    <property type="entry name" value="MUTATOR FAMILY TRANSPOSASE"/>
    <property type="match status" value="1"/>
</dbReference>
<keyword evidence="5 6" id="KW-0233">DNA recombination</keyword>
<dbReference type="InterPro" id="IPR001207">
    <property type="entry name" value="Transposase_mutator"/>
</dbReference>
<protein>
    <recommendedName>
        <fullName evidence="6">Mutator family transposase</fullName>
    </recommendedName>
</protein>
<dbReference type="Pfam" id="PF00872">
    <property type="entry name" value="Transposase_mut"/>
    <property type="match status" value="1"/>
</dbReference>
<comment type="similarity">
    <text evidence="2 6">Belongs to the transposase mutator family.</text>
</comment>
<gene>
    <name evidence="7" type="ORF">GCM10009747_31190</name>
</gene>
<keyword evidence="3 6" id="KW-0815">Transposition</keyword>
<keyword evidence="4 6" id="KW-0238">DNA-binding</keyword>
<evidence type="ECO:0000256" key="3">
    <source>
        <dbReference type="ARBA" id="ARBA00022578"/>
    </source>
</evidence>
<comment type="caution">
    <text evidence="7">The sequence shown here is derived from an EMBL/GenBank/DDBJ whole genome shotgun (WGS) entry which is preliminary data.</text>
</comment>
<evidence type="ECO:0000313" key="8">
    <source>
        <dbReference type="Proteomes" id="UP001500506"/>
    </source>
</evidence>
<proteinExistence type="inferred from homology"/>
<dbReference type="EMBL" id="BAAANH010000007">
    <property type="protein sequence ID" value="GAA1768167.1"/>
    <property type="molecule type" value="Genomic_DNA"/>
</dbReference>
<keyword evidence="8" id="KW-1185">Reference proteome</keyword>
<accession>A0ABP4X1Q2</accession>
<organism evidence="7 8">
    <name type="scientific">Agromyces humatus</name>
    <dbReference type="NCBI Taxonomy" id="279573"/>
    <lineage>
        <taxon>Bacteria</taxon>
        <taxon>Bacillati</taxon>
        <taxon>Actinomycetota</taxon>
        <taxon>Actinomycetes</taxon>
        <taxon>Micrococcales</taxon>
        <taxon>Microbacteriaceae</taxon>
        <taxon>Agromyces</taxon>
    </lineage>
</organism>
<keyword evidence="6" id="KW-0814">Transposable element</keyword>
<dbReference type="Proteomes" id="UP001500506">
    <property type="component" value="Unassembled WGS sequence"/>
</dbReference>
<evidence type="ECO:0000313" key="7">
    <source>
        <dbReference type="EMBL" id="GAA1768167.1"/>
    </source>
</evidence>
<evidence type="ECO:0000256" key="4">
    <source>
        <dbReference type="ARBA" id="ARBA00023125"/>
    </source>
</evidence>
<evidence type="ECO:0000256" key="1">
    <source>
        <dbReference type="ARBA" id="ARBA00002190"/>
    </source>
</evidence>
<comment type="function">
    <text evidence="1 6">Required for the transposition of the insertion element.</text>
</comment>
<evidence type="ECO:0000256" key="6">
    <source>
        <dbReference type="RuleBase" id="RU365089"/>
    </source>
</evidence>
<reference evidence="8" key="1">
    <citation type="journal article" date="2019" name="Int. J. Syst. Evol. Microbiol.">
        <title>The Global Catalogue of Microorganisms (GCM) 10K type strain sequencing project: providing services to taxonomists for standard genome sequencing and annotation.</title>
        <authorList>
            <consortium name="The Broad Institute Genomics Platform"/>
            <consortium name="The Broad Institute Genome Sequencing Center for Infectious Disease"/>
            <person name="Wu L."/>
            <person name="Ma J."/>
        </authorList>
    </citation>
    <scope>NUCLEOTIDE SEQUENCE [LARGE SCALE GENOMIC DNA]</scope>
    <source>
        <strain evidence="8">JCM 14319</strain>
    </source>
</reference>
<name>A0ABP4X1Q2_9MICO</name>
<dbReference type="PANTHER" id="PTHR33217">
    <property type="entry name" value="TRANSPOSASE FOR INSERTION SEQUENCE ELEMENT IS1081"/>
    <property type="match status" value="1"/>
</dbReference>
<sequence length="73" mass="8295">MYTTNAIESLNARFRQAVRRRGHFPNEQSALKVLYLVAVHRQHNRTNPTGETAGWKGILNVLAMTYGDRLGIN</sequence>